<dbReference type="PRINTS" id="PR00958">
    <property type="entry name" value="HOMSERKINASE"/>
</dbReference>
<dbReference type="Gene3D" id="3.30.70.890">
    <property type="entry name" value="GHMP kinase, C-terminal domain"/>
    <property type="match status" value="1"/>
</dbReference>
<keyword evidence="13" id="KW-0963">Cytoplasm</keyword>
<evidence type="ECO:0000256" key="3">
    <source>
        <dbReference type="ARBA" id="ARBA00012078"/>
    </source>
</evidence>
<comment type="pathway">
    <text evidence="1 13">Amino-acid biosynthesis; L-threonine biosynthesis; L-threonine from L-aspartate: step 4/5.</text>
</comment>
<evidence type="ECO:0000256" key="13">
    <source>
        <dbReference type="HAMAP-Rule" id="MF_00384"/>
    </source>
</evidence>
<dbReference type="Proteomes" id="UP000198534">
    <property type="component" value="Unassembled WGS sequence"/>
</dbReference>
<evidence type="ECO:0000256" key="9">
    <source>
        <dbReference type="ARBA" id="ARBA00022777"/>
    </source>
</evidence>
<dbReference type="EMBL" id="FNNQ01000002">
    <property type="protein sequence ID" value="SDW26951.1"/>
    <property type="molecule type" value="Genomic_DNA"/>
</dbReference>
<evidence type="ECO:0000256" key="8">
    <source>
        <dbReference type="ARBA" id="ARBA00022741"/>
    </source>
</evidence>
<evidence type="ECO:0000256" key="5">
    <source>
        <dbReference type="ARBA" id="ARBA00022605"/>
    </source>
</evidence>
<comment type="subcellular location">
    <subcellularLocation>
        <location evidence="13">Cytoplasm</location>
    </subcellularLocation>
</comment>
<dbReference type="InterPro" id="IPR000870">
    <property type="entry name" value="Homoserine_kinase"/>
</dbReference>
<dbReference type="GO" id="GO:0005524">
    <property type="term" value="F:ATP binding"/>
    <property type="evidence" value="ECO:0007669"/>
    <property type="project" value="UniProtKB-UniRule"/>
</dbReference>
<dbReference type="Pfam" id="PF08544">
    <property type="entry name" value="GHMP_kinases_C"/>
    <property type="match status" value="1"/>
</dbReference>
<dbReference type="UniPathway" id="UPA00050">
    <property type="reaction ID" value="UER00064"/>
</dbReference>
<reference evidence="16 17" key="1">
    <citation type="submission" date="2016-10" db="EMBL/GenBank/DDBJ databases">
        <authorList>
            <person name="de Groot N.N."/>
        </authorList>
    </citation>
    <scope>NUCLEOTIDE SEQUENCE [LARGE SCALE GENOMIC DNA]</scope>
    <source>
        <strain evidence="16 17">DSM 45610</strain>
    </source>
</reference>
<dbReference type="Pfam" id="PF00288">
    <property type="entry name" value="GHMP_kinases_N"/>
    <property type="match status" value="1"/>
</dbReference>
<dbReference type="GO" id="GO:0005737">
    <property type="term" value="C:cytoplasm"/>
    <property type="evidence" value="ECO:0007669"/>
    <property type="project" value="UniProtKB-SubCell"/>
</dbReference>
<dbReference type="HAMAP" id="MF_00384">
    <property type="entry name" value="Homoser_kinase"/>
    <property type="match status" value="1"/>
</dbReference>
<evidence type="ECO:0000256" key="6">
    <source>
        <dbReference type="ARBA" id="ARBA00022679"/>
    </source>
</evidence>
<evidence type="ECO:0000313" key="17">
    <source>
        <dbReference type="Proteomes" id="UP000198534"/>
    </source>
</evidence>
<keyword evidence="7 13" id="KW-0791">Threonine biosynthesis</keyword>
<feature type="domain" description="GHMP kinase C-terminal" evidence="15">
    <location>
        <begin position="205"/>
        <end position="267"/>
    </location>
</feature>
<proteinExistence type="inferred from homology"/>
<dbReference type="SUPFAM" id="SSF54211">
    <property type="entry name" value="Ribosomal protein S5 domain 2-like"/>
    <property type="match status" value="1"/>
</dbReference>
<dbReference type="InterPro" id="IPR006204">
    <property type="entry name" value="GHMP_kinase_N_dom"/>
</dbReference>
<dbReference type="OrthoDB" id="9769912at2"/>
<evidence type="ECO:0000313" key="16">
    <source>
        <dbReference type="EMBL" id="SDW26951.1"/>
    </source>
</evidence>
<dbReference type="InterPro" id="IPR036554">
    <property type="entry name" value="GHMP_kinase_C_sf"/>
</dbReference>
<dbReference type="EC" id="2.7.1.39" evidence="3 13"/>
<organism evidence="16 17">
    <name type="scientific">Marininema mesophilum</name>
    <dbReference type="NCBI Taxonomy" id="1048340"/>
    <lineage>
        <taxon>Bacteria</taxon>
        <taxon>Bacillati</taxon>
        <taxon>Bacillota</taxon>
        <taxon>Bacilli</taxon>
        <taxon>Bacillales</taxon>
        <taxon>Thermoactinomycetaceae</taxon>
        <taxon>Marininema</taxon>
    </lineage>
</organism>
<evidence type="ECO:0000256" key="12">
    <source>
        <dbReference type="ARBA" id="ARBA00049954"/>
    </source>
</evidence>
<feature type="binding site" evidence="13">
    <location>
        <begin position="90"/>
        <end position="100"/>
    </location>
    <ligand>
        <name>ATP</name>
        <dbReference type="ChEBI" id="CHEBI:30616"/>
    </ligand>
</feature>
<feature type="domain" description="GHMP kinase N-terminal" evidence="14">
    <location>
        <begin position="61"/>
        <end position="143"/>
    </location>
</feature>
<comment type="similarity">
    <text evidence="2 13">Belongs to the GHMP kinase family. Homoserine kinase subfamily.</text>
</comment>
<dbReference type="PANTHER" id="PTHR20861">
    <property type="entry name" value="HOMOSERINE/4-DIPHOSPHOCYTIDYL-2-C-METHYL-D-ERYTHRITOL KINASE"/>
    <property type="match status" value="1"/>
</dbReference>
<dbReference type="NCBIfam" id="TIGR00191">
    <property type="entry name" value="thrB"/>
    <property type="match status" value="1"/>
</dbReference>
<comment type="function">
    <text evidence="12 13">Catalyzes the ATP-dependent phosphorylation of L-homoserine to L-homoserine phosphate.</text>
</comment>
<dbReference type="PROSITE" id="PS00627">
    <property type="entry name" value="GHMP_KINASES_ATP"/>
    <property type="match status" value="1"/>
</dbReference>
<dbReference type="PIRSF" id="PIRSF000676">
    <property type="entry name" value="Homoser_kin"/>
    <property type="match status" value="1"/>
</dbReference>
<keyword evidence="9 13" id="KW-0418">Kinase</keyword>
<dbReference type="Gene3D" id="3.30.230.10">
    <property type="match status" value="1"/>
</dbReference>
<keyword evidence="17" id="KW-1185">Reference proteome</keyword>
<evidence type="ECO:0000256" key="4">
    <source>
        <dbReference type="ARBA" id="ARBA00017858"/>
    </source>
</evidence>
<dbReference type="PANTHER" id="PTHR20861:SF1">
    <property type="entry name" value="HOMOSERINE KINASE"/>
    <property type="match status" value="1"/>
</dbReference>
<evidence type="ECO:0000256" key="7">
    <source>
        <dbReference type="ARBA" id="ARBA00022697"/>
    </source>
</evidence>
<evidence type="ECO:0000256" key="2">
    <source>
        <dbReference type="ARBA" id="ARBA00007370"/>
    </source>
</evidence>
<evidence type="ECO:0000256" key="1">
    <source>
        <dbReference type="ARBA" id="ARBA00005015"/>
    </source>
</evidence>
<comment type="catalytic activity">
    <reaction evidence="11 13">
        <text>L-homoserine + ATP = O-phospho-L-homoserine + ADP + H(+)</text>
        <dbReference type="Rhea" id="RHEA:13985"/>
        <dbReference type="ChEBI" id="CHEBI:15378"/>
        <dbReference type="ChEBI" id="CHEBI:30616"/>
        <dbReference type="ChEBI" id="CHEBI:57476"/>
        <dbReference type="ChEBI" id="CHEBI:57590"/>
        <dbReference type="ChEBI" id="CHEBI:456216"/>
        <dbReference type="EC" id="2.7.1.39"/>
    </reaction>
</comment>
<dbReference type="GO" id="GO:0004413">
    <property type="term" value="F:homoserine kinase activity"/>
    <property type="evidence" value="ECO:0007669"/>
    <property type="project" value="UniProtKB-UniRule"/>
</dbReference>
<dbReference type="RefSeq" id="WP_091735762.1">
    <property type="nucleotide sequence ID" value="NZ_FNNQ01000002.1"/>
</dbReference>
<sequence>MREFEPFEVKVPGSTANLGSGFDSIGLALNRFLYLRVEPSDELQFHAVGNELARLNQSEENLIFRVMEPLFHQAGKSFSSMRIEVESEIPLARGLGSSASAIVGSLMAANHLLDNPFSKDELFQLATKWEGHPDNVGASLYGGVVIASWDGEKAHCVKAQAPPFPILVAIPDTSLATSRAREVLPDHMEHADAVLASSRANLLTAAMLTGDREALRVGMQDRFHQPYRLSLIPGLEELISEAPNQGAIGVALSGAGPTVIAFTEDEEKTFHYMESVFRKNSTSVRILRLDSCSEGVTLHLTKDVAPSKVVGKIKGENR</sequence>
<evidence type="ECO:0000259" key="14">
    <source>
        <dbReference type="Pfam" id="PF00288"/>
    </source>
</evidence>
<keyword evidence="8 13" id="KW-0547">Nucleotide-binding</keyword>
<keyword evidence="6 13" id="KW-0808">Transferase</keyword>
<dbReference type="GO" id="GO:0009088">
    <property type="term" value="P:threonine biosynthetic process"/>
    <property type="evidence" value="ECO:0007669"/>
    <property type="project" value="UniProtKB-UniRule"/>
</dbReference>
<dbReference type="InterPro" id="IPR014721">
    <property type="entry name" value="Ribsml_uS5_D2-typ_fold_subgr"/>
</dbReference>
<dbReference type="AlphaFoldDB" id="A0A1H2S5R4"/>
<dbReference type="InterPro" id="IPR006203">
    <property type="entry name" value="GHMP_knse_ATP-bd_CS"/>
</dbReference>
<evidence type="ECO:0000259" key="15">
    <source>
        <dbReference type="Pfam" id="PF08544"/>
    </source>
</evidence>
<name>A0A1H2S5R4_9BACL</name>
<dbReference type="InterPro" id="IPR020568">
    <property type="entry name" value="Ribosomal_Su5_D2-typ_SF"/>
</dbReference>
<keyword evidence="10 13" id="KW-0067">ATP-binding</keyword>
<gene>
    <name evidence="13" type="primary">thrB</name>
    <name evidence="16" type="ORF">SAMN05444487_102110</name>
</gene>
<evidence type="ECO:0000256" key="11">
    <source>
        <dbReference type="ARBA" id="ARBA00049375"/>
    </source>
</evidence>
<dbReference type="SUPFAM" id="SSF55060">
    <property type="entry name" value="GHMP Kinase, C-terminal domain"/>
    <property type="match status" value="1"/>
</dbReference>
<evidence type="ECO:0000256" key="10">
    <source>
        <dbReference type="ARBA" id="ARBA00022840"/>
    </source>
</evidence>
<dbReference type="InterPro" id="IPR013750">
    <property type="entry name" value="GHMP_kinase_C_dom"/>
</dbReference>
<keyword evidence="5 13" id="KW-0028">Amino-acid biosynthesis</keyword>
<accession>A0A1H2S5R4</accession>
<dbReference type="STRING" id="1048340.SAMN05444487_102110"/>
<protein>
    <recommendedName>
        <fullName evidence="4 13">Homoserine kinase</fullName>
        <shortName evidence="13">HK</shortName>
        <shortName evidence="13">HSK</shortName>
        <ecNumber evidence="3 13">2.7.1.39</ecNumber>
    </recommendedName>
</protein>